<gene>
    <name evidence="1" type="ORF">SERLADRAFT_466885</name>
</gene>
<evidence type="ECO:0000313" key="1">
    <source>
        <dbReference type="EMBL" id="EGO25987.1"/>
    </source>
</evidence>
<dbReference type="Proteomes" id="UP000008064">
    <property type="component" value="Unassembled WGS sequence"/>
</dbReference>
<reference evidence="1" key="1">
    <citation type="submission" date="2011-04" db="EMBL/GenBank/DDBJ databases">
        <title>Evolution of plant cell wall degrading machinery underlies the functional diversity of forest fungi.</title>
        <authorList>
            <consortium name="US DOE Joint Genome Institute (JGI-PGF)"/>
            <person name="Eastwood D.C."/>
            <person name="Floudas D."/>
            <person name="Binder M."/>
            <person name="Majcherczyk A."/>
            <person name="Schneider P."/>
            <person name="Aerts A."/>
            <person name="Asiegbu F.O."/>
            <person name="Baker S.E."/>
            <person name="Barry K."/>
            <person name="Bendiksby M."/>
            <person name="Blumentritt M."/>
            <person name="Coutinho P.M."/>
            <person name="Cullen D."/>
            <person name="Cullen D."/>
            <person name="Gathman A."/>
            <person name="Goodell B."/>
            <person name="Henrissat B."/>
            <person name="Ihrmark K."/>
            <person name="Kauserud H."/>
            <person name="Kohler A."/>
            <person name="LaButti K."/>
            <person name="Lapidus A."/>
            <person name="Lavin J.L."/>
            <person name="Lee Y.-H."/>
            <person name="Lindquist E."/>
            <person name="Lilly W."/>
            <person name="Lucas S."/>
            <person name="Morin E."/>
            <person name="Murat C."/>
            <person name="Oguiza J.A."/>
            <person name="Park J."/>
            <person name="Pisabarro A.G."/>
            <person name="Riley R."/>
            <person name="Rosling A."/>
            <person name="Salamov A."/>
            <person name="Schmidt O."/>
            <person name="Schmutz J."/>
            <person name="Skrede I."/>
            <person name="Stenlid J."/>
            <person name="Wiebenga A."/>
            <person name="Xie X."/>
            <person name="Kues U."/>
            <person name="Hibbett D.S."/>
            <person name="Hoffmeister D."/>
            <person name="Hogberg N."/>
            <person name="Martin F."/>
            <person name="Grigoriev I.V."/>
            <person name="Watkinson S.C."/>
        </authorList>
    </citation>
    <scope>NUCLEOTIDE SEQUENCE</scope>
    <source>
        <strain evidence="1">S7.9</strain>
    </source>
</reference>
<organism>
    <name type="scientific">Serpula lacrymans var. lacrymans (strain S7.9)</name>
    <name type="common">Dry rot fungus</name>
    <dbReference type="NCBI Taxonomy" id="578457"/>
    <lineage>
        <taxon>Eukaryota</taxon>
        <taxon>Fungi</taxon>
        <taxon>Dikarya</taxon>
        <taxon>Basidiomycota</taxon>
        <taxon>Agaricomycotina</taxon>
        <taxon>Agaricomycetes</taxon>
        <taxon>Agaricomycetidae</taxon>
        <taxon>Boletales</taxon>
        <taxon>Coniophorineae</taxon>
        <taxon>Serpulaceae</taxon>
        <taxon>Serpula</taxon>
    </lineage>
</organism>
<accession>F8NV32</accession>
<name>F8NV32_SERL9</name>
<dbReference type="EMBL" id="GL945433">
    <property type="protein sequence ID" value="EGO25987.1"/>
    <property type="molecule type" value="Genomic_DNA"/>
</dbReference>
<dbReference type="HOGENOM" id="CLU_2361035_0_0_1"/>
<dbReference type="GeneID" id="18819137"/>
<dbReference type="KEGG" id="sla:SERLADRAFT_466885"/>
<protein>
    <submittedName>
        <fullName evidence="1">Uncharacterized protein</fullName>
    </submittedName>
</protein>
<proteinExistence type="predicted"/>
<dbReference type="AlphaFoldDB" id="F8NV32"/>
<dbReference type="RefSeq" id="XP_007318109.1">
    <property type="nucleotide sequence ID" value="XM_007318047.1"/>
</dbReference>
<sequence length="96" mass="11090">MYRFGDIPSGVKGWSGKLLRDHKTIVRAPPRRSLSCRLGRLFFLRRSKLLNTQHVVGLEIKKTWMLEASSWALLRQQLQITLCSESESVQCFEVIS</sequence>